<dbReference type="AlphaFoldDB" id="A0A1H7PYI6"/>
<accession>A0A1H7PYI6</accession>
<name>A0A1H7PYI6_9BACT</name>
<dbReference type="SUPFAM" id="SSF52402">
    <property type="entry name" value="Adenine nucleotide alpha hydrolases-like"/>
    <property type="match status" value="2"/>
</dbReference>
<dbReference type="Gene3D" id="3.40.50.12370">
    <property type="match status" value="1"/>
</dbReference>
<sequence length="276" mass="31571">MEKILYVTDAVQLNIKCLDFACFLCNLTHSRLTGVFLENLEYEARSRKALQAAAVGTRLYGKTRKEVKEIYCEDNIQHFKEACEVRDVCCNVHHDRGVPILEVMAESRYADLIIIDANTSFTEEREGAPTGFVRDVLKQSECPVVIAPESFEAIEEIIFTYDNSRSAAFAIRQFTQLFPELRDRKVTIVSVMPPGRSTLDKYKLKEWLKDHYDDIAFEIIEDRRARTRLLEYLLEKNNAFVVMGAYGRSLPSNIFSPSHGRPVVGTLSHPVFIAHN</sequence>
<proteinExistence type="predicted"/>
<evidence type="ECO:0000313" key="1">
    <source>
        <dbReference type="EMBL" id="SEL40504.1"/>
    </source>
</evidence>
<dbReference type="OrthoDB" id="662548at2"/>
<evidence type="ECO:0000313" key="2">
    <source>
        <dbReference type="Proteomes" id="UP000198984"/>
    </source>
</evidence>
<organism evidence="1 2">
    <name type="scientific">Chitinophaga rupis</name>
    <dbReference type="NCBI Taxonomy" id="573321"/>
    <lineage>
        <taxon>Bacteria</taxon>
        <taxon>Pseudomonadati</taxon>
        <taxon>Bacteroidota</taxon>
        <taxon>Chitinophagia</taxon>
        <taxon>Chitinophagales</taxon>
        <taxon>Chitinophagaceae</taxon>
        <taxon>Chitinophaga</taxon>
    </lineage>
</organism>
<evidence type="ECO:0008006" key="3">
    <source>
        <dbReference type="Google" id="ProtNLM"/>
    </source>
</evidence>
<reference evidence="1 2" key="1">
    <citation type="submission" date="2016-10" db="EMBL/GenBank/DDBJ databases">
        <authorList>
            <person name="de Groot N.N."/>
        </authorList>
    </citation>
    <scope>NUCLEOTIDE SEQUENCE [LARGE SCALE GENOMIC DNA]</scope>
    <source>
        <strain evidence="1 2">DSM 21039</strain>
    </source>
</reference>
<gene>
    <name evidence="1" type="ORF">SAMN04488505_102197</name>
</gene>
<dbReference type="Proteomes" id="UP000198984">
    <property type="component" value="Unassembled WGS sequence"/>
</dbReference>
<dbReference type="EMBL" id="FOBB01000002">
    <property type="protein sequence ID" value="SEL40504.1"/>
    <property type="molecule type" value="Genomic_DNA"/>
</dbReference>
<keyword evidence="2" id="KW-1185">Reference proteome</keyword>
<dbReference type="STRING" id="573321.SAMN04488505_102197"/>
<protein>
    <recommendedName>
        <fullName evidence="3">Universal stress protein family protein</fullName>
    </recommendedName>
</protein>
<dbReference type="RefSeq" id="WP_089909021.1">
    <property type="nucleotide sequence ID" value="NZ_FOBB01000002.1"/>
</dbReference>